<evidence type="ECO:0000256" key="7">
    <source>
        <dbReference type="ARBA" id="ARBA00023128"/>
    </source>
</evidence>
<name>A0A183C5M1_GLOPA</name>
<dbReference type="InterPro" id="IPR019344">
    <property type="entry name" value="F1F0-ATPsyn_F_prd"/>
</dbReference>
<comment type="similarity">
    <text evidence="2">Belongs to the ATPase F chain family.</text>
</comment>
<keyword evidence="11" id="KW-1185">Reference proteome</keyword>
<dbReference type="Pfam" id="PF10206">
    <property type="entry name" value="WRW"/>
    <property type="match status" value="1"/>
</dbReference>
<feature type="transmembrane region" description="Helical" evidence="10">
    <location>
        <begin position="140"/>
        <end position="159"/>
    </location>
</feature>
<dbReference type="GO" id="GO:0031966">
    <property type="term" value="C:mitochondrial membrane"/>
    <property type="evidence" value="ECO:0007669"/>
    <property type="project" value="UniProtKB-SubCell"/>
</dbReference>
<protein>
    <submittedName>
        <fullName evidence="12">Cytochrome c oxidase subunit ApiCOX24</fullName>
    </submittedName>
</protein>
<dbReference type="GO" id="GO:1902600">
    <property type="term" value="P:proton transmembrane transport"/>
    <property type="evidence" value="ECO:0007669"/>
    <property type="project" value="UniProtKB-KW"/>
</dbReference>
<evidence type="ECO:0000313" key="12">
    <source>
        <dbReference type="WBParaSite" id="GPLIN_000816600"/>
    </source>
</evidence>
<evidence type="ECO:0000256" key="6">
    <source>
        <dbReference type="ARBA" id="ARBA00023065"/>
    </source>
</evidence>
<accession>A0A183C5M1</accession>
<dbReference type="AlphaFoldDB" id="A0A183C5M1"/>
<proteinExistence type="inferred from homology"/>
<dbReference type="GO" id="GO:0006754">
    <property type="term" value="P:ATP biosynthetic process"/>
    <property type="evidence" value="ECO:0007669"/>
    <property type="project" value="UniProtKB-KW"/>
</dbReference>
<keyword evidence="7" id="KW-0496">Mitochondrion</keyword>
<dbReference type="Proteomes" id="UP000050741">
    <property type="component" value="Unassembled WGS sequence"/>
</dbReference>
<evidence type="ECO:0000256" key="1">
    <source>
        <dbReference type="ARBA" id="ARBA00004325"/>
    </source>
</evidence>
<evidence type="ECO:0000256" key="8">
    <source>
        <dbReference type="ARBA" id="ARBA00023136"/>
    </source>
</evidence>
<evidence type="ECO:0000256" key="9">
    <source>
        <dbReference type="ARBA" id="ARBA00023310"/>
    </source>
</evidence>
<reference evidence="11" key="1">
    <citation type="submission" date="2014-05" db="EMBL/GenBank/DDBJ databases">
        <title>The genome and life-stage specific transcriptomes of Globodera pallida elucidate key aspects of plant parasitism by a cyst nematode.</title>
        <authorList>
            <person name="Cotton J.A."/>
            <person name="Lilley C.J."/>
            <person name="Jones L.M."/>
            <person name="Kikuchi T."/>
            <person name="Reid A.J."/>
            <person name="Thorpe P."/>
            <person name="Tsai I.J."/>
            <person name="Beasley H."/>
            <person name="Blok V."/>
            <person name="Cock P.J.A."/>
            <person name="Van den Akker S.E."/>
            <person name="Holroyd N."/>
            <person name="Hunt M."/>
            <person name="Mantelin S."/>
            <person name="Naghra H."/>
            <person name="Pain A."/>
            <person name="Palomares-Rius J.E."/>
            <person name="Zarowiecki M."/>
            <person name="Berriman M."/>
            <person name="Jones J.T."/>
            <person name="Urwin P.E."/>
        </authorList>
    </citation>
    <scope>NUCLEOTIDE SEQUENCE [LARGE SCALE GENOMIC DNA]</scope>
    <source>
        <strain evidence="11">Lindley</strain>
    </source>
</reference>
<evidence type="ECO:0000256" key="4">
    <source>
        <dbReference type="ARBA" id="ARBA00022547"/>
    </source>
</evidence>
<comment type="subcellular location">
    <subcellularLocation>
        <location evidence="1">Mitochondrion membrane</location>
    </subcellularLocation>
</comment>
<dbReference type="GO" id="GO:0045259">
    <property type="term" value="C:proton-transporting ATP synthase complex"/>
    <property type="evidence" value="ECO:0007669"/>
    <property type="project" value="UniProtKB-KW"/>
</dbReference>
<evidence type="ECO:0000313" key="11">
    <source>
        <dbReference type="Proteomes" id="UP000050741"/>
    </source>
</evidence>
<keyword evidence="8 10" id="KW-0472">Membrane</keyword>
<organism evidence="11 12">
    <name type="scientific">Globodera pallida</name>
    <name type="common">Potato cyst nematode worm</name>
    <name type="synonym">Heterodera pallida</name>
    <dbReference type="NCBI Taxonomy" id="36090"/>
    <lineage>
        <taxon>Eukaryota</taxon>
        <taxon>Metazoa</taxon>
        <taxon>Ecdysozoa</taxon>
        <taxon>Nematoda</taxon>
        <taxon>Chromadorea</taxon>
        <taxon>Rhabditida</taxon>
        <taxon>Tylenchina</taxon>
        <taxon>Tylenchomorpha</taxon>
        <taxon>Tylenchoidea</taxon>
        <taxon>Heteroderidae</taxon>
        <taxon>Heteroderinae</taxon>
        <taxon>Globodera</taxon>
    </lineage>
</organism>
<keyword evidence="10" id="KW-1133">Transmembrane helix</keyword>
<keyword evidence="4" id="KW-0138">CF(0)</keyword>
<evidence type="ECO:0000256" key="5">
    <source>
        <dbReference type="ARBA" id="ARBA00022781"/>
    </source>
</evidence>
<keyword evidence="10" id="KW-0812">Transmembrane</keyword>
<evidence type="ECO:0000256" key="3">
    <source>
        <dbReference type="ARBA" id="ARBA00022448"/>
    </source>
</evidence>
<keyword evidence="6" id="KW-0406">Ion transport</keyword>
<keyword evidence="9" id="KW-0066">ATP synthesis</keyword>
<reference evidence="12" key="2">
    <citation type="submission" date="2016-06" db="UniProtKB">
        <authorList>
            <consortium name="WormBaseParasite"/>
        </authorList>
    </citation>
    <scope>IDENTIFICATION</scope>
</reference>
<dbReference type="WBParaSite" id="GPLIN_000816600">
    <property type="protein sequence ID" value="GPLIN_000816600"/>
    <property type="gene ID" value="GPLIN_000816600"/>
</dbReference>
<evidence type="ECO:0000256" key="10">
    <source>
        <dbReference type="SAM" id="Phobius"/>
    </source>
</evidence>
<sequence length="173" mass="20720">MIVKPVKRFFDKNVGKVWLKPPPHGTIIEPWFPYAIIQKPISRAFQRLGVYTYNNFIARTTCGLYPREWNPRVHGPYVHYRYYGTNRDVPLMEVKVSDLPAYIARRDKNPRAIWREFMRNFYKVQYFYFSGPEFGNPLALIWRFLLIFVVGVFGLIRIVTGADVRFRHALYHW</sequence>
<keyword evidence="3" id="KW-0813">Transport</keyword>
<evidence type="ECO:0000256" key="2">
    <source>
        <dbReference type="ARBA" id="ARBA00005895"/>
    </source>
</evidence>
<keyword evidence="5" id="KW-0375">Hydrogen ion transport</keyword>